<keyword evidence="1" id="KW-0808">Transferase</keyword>
<dbReference type="GO" id="GO:0016757">
    <property type="term" value="F:glycosyltransferase activity"/>
    <property type="evidence" value="ECO:0007669"/>
    <property type="project" value="UniProtKB-KW"/>
</dbReference>
<sequence length="581" mass="67858">MNIVQKIIFPSILCSERDLYFRCNDFVEINRNDLNIKFLKGGKLSTNTYFNSISIEKIKRKTNIEKLSFRIKAKGNIKISFHWFRLDYSDVILDESYFLSEQIHEEIFELNFWNKLSDGMLAIDFHSLDVSEIISCDFCTSSVPTNKVKLGIVITHFNRQNYLIPAMERLNLGLLNDSEIKENVDVFVVDNSNNLPELDKINIIKNKNLGGAGGFTRGLLHLTNTKQYTHCLFMDDDASCEIESIRRTIILLKYAKNPNQCIAGAMLREVESFRQFENGARFDGLCRPLKPGLDLRDVRSLLINEVEENIDYGGWWFFAFPISIIKYYAFPYFVRGDDVGFCLAHKFNIMTLNGICSWQDDFMLKQSPLNQYLDTRSHIVHSLQGLTKNGCFKSTLIIFKMFARNALTYQYETANAINFALEDILAGSEFWRSNVDMLRRRKEVLALVKDEKLVDIPYNIYTNLIFGNPHEKRIRKLIRIITLNGHLIPQLLFKSELVWQHKGFGGNLREVFLFKKILYIHWPTKKGFILQHSKPKFFKASFYNIKLLLKFISNYSSLKKDYTTSYKELTSETFWNKQFKD</sequence>
<dbReference type="RefSeq" id="WP_072575658.1">
    <property type="nucleotide sequence ID" value="NZ_LWHB01000018.1"/>
</dbReference>
<dbReference type="SUPFAM" id="SSF53448">
    <property type="entry name" value="Nucleotide-diphospho-sugar transferases"/>
    <property type="match status" value="1"/>
</dbReference>
<reference evidence="1 2" key="1">
    <citation type="submission" date="2018-06" db="EMBL/GenBank/DDBJ databases">
        <authorList>
            <consortium name="Pathogen Informatics"/>
            <person name="Doyle S."/>
        </authorList>
    </citation>
    <scope>NUCLEOTIDE SEQUENCE [LARGE SCALE GENOMIC DNA]</scope>
    <source>
        <strain evidence="1 2">NCTC13337</strain>
    </source>
</reference>
<protein>
    <submittedName>
        <fullName evidence="1">UDP-galactofuranosyl transferase GlfT2</fullName>
        <ecNumber evidence="1">2.4.1.-</ecNumber>
    </submittedName>
</protein>
<dbReference type="InterPro" id="IPR029044">
    <property type="entry name" value="Nucleotide-diphossugar_trans"/>
</dbReference>
<dbReference type="Proteomes" id="UP000254601">
    <property type="component" value="Unassembled WGS sequence"/>
</dbReference>
<dbReference type="AlphaFoldDB" id="A0A380MVW0"/>
<proteinExistence type="predicted"/>
<dbReference type="OrthoDB" id="5148555at2"/>
<keyword evidence="1" id="KW-0328">Glycosyltransferase</keyword>
<evidence type="ECO:0000313" key="1">
    <source>
        <dbReference type="EMBL" id="SUO95537.1"/>
    </source>
</evidence>
<keyword evidence="2" id="KW-1185">Reference proteome</keyword>
<evidence type="ECO:0000313" key="2">
    <source>
        <dbReference type="Proteomes" id="UP000254601"/>
    </source>
</evidence>
<gene>
    <name evidence="1" type="primary">glfT2</name>
    <name evidence="1" type="ORF">NCTC13337_01435</name>
</gene>
<accession>A0A380MVW0</accession>
<dbReference type="EMBL" id="UHIC01000001">
    <property type="protein sequence ID" value="SUO95537.1"/>
    <property type="molecule type" value="Genomic_DNA"/>
</dbReference>
<name>A0A380MVW0_9GAMM</name>
<dbReference type="EC" id="2.4.1.-" evidence="1"/>
<dbReference type="Gene3D" id="3.90.550.60">
    <property type="match status" value="1"/>
</dbReference>
<organism evidence="1 2">
    <name type="scientific">Suttonella ornithocola</name>
    <dbReference type="NCBI Taxonomy" id="279832"/>
    <lineage>
        <taxon>Bacteria</taxon>
        <taxon>Pseudomonadati</taxon>
        <taxon>Pseudomonadota</taxon>
        <taxon>Gammaproteobacteria</taxon>
        <taxon>Cardiobacteriales</taxon>
        <taxon>Cardiobacteriaceae</taxon>
        <taxon>Suttonella</taxon>
    </lineage>
</organism>